<feature type="compositionally biased region" description="Basic residues" evidence="1">
    <location>
        <begin position="158"/>
        <end position="168"/>
    </location>
</feature>
<feature type="compositionally biased region" description="Gly residues" evidence="1">
    <location>
        <begin position="148"/>
        <end position="157"/>
    </location>
</feature>
<feature type="compositionally biased region" description="Basic and acidic residues" evidence="1">
    <location>
        <begin position="169"/>
        <end position="189"/>
    </location>
</feature>
<dbReference type="OrthoDB" id="5365739at2759"/>
<gene>
    <name evidence="2" type="ORF">NOR_02545</name>
</gene>
<reference evidence="2 3" key="1">
    <citation type="journal article" date="2016" name="Genome Biol. Evol.">
        <title>Divergent and convergent evolution of fungal pathogenicity.</title>
        <authorList>
            <person name="Shang Y."/>
            <person name="Xiao G."/>
            <person name="Zheng P."/>
            <person name="Cen K."/>
            <person name="Zhan S."/>
            <person name="Wang C."/>
        </authorList>
    </citation>
    <scope>NUCLEOTIDE SEQUENCE [LARGE SCALE GENOMIC DNA]</scope>
    <source>
        <strain evidence="2 3">RCEF 4871</strain>
    </source>
</reference>
<dbReference type="Proteomes" id="UP000243498">
    <property type="component" value="Unassembled WGS sequence"/>
</dbReference>
<evidence type="ECO:0000313" key="2">
    <source>
        <dbReference type="EMBL" id="OAA46909.1"/>
    </source>
</evidence>
<dbReference type="EMBL" id="AZHC01000006">
    <property type="protein sequence ID" value="OAA46909.1"/>
    <property type="molecule type" value="Genomic_DNA"/>
</dbReference>
<protein>
    <submittedName>
        <fullName evidence="2">Uncharacterized protein</fullName>
    </submittedName>
</protein>
<feature type="region of interest" description="Disordered" evidence="1">
    <location>
        <begin position="34"/>
        <end position="199"/>
    </location>
</feature>
<evidence type="ECO:0000313" key="3">
    <source>
        <dbReference type="Proteomes" id="UP000243498"/>
    </source>
</evidence>
<feature type="compositionally biased region" description="Low complexity" evidence="1">
    <location>
        <begin position="42"/>
        <end position="52"/>
    </location>
</feature>
<evidence type="ECO:0000256" key="1">
    <source>
        <dbReference type="SAM" id="MobiDB-lite"/>
    </source>
</evidence>
<feature type="compositionally biased region" description="Gly residues" evidence="1">
    <location>
        <begin position="73"/>
        <end position="83"/>
    </location>
</feature>
<dbReference type="STRING" id="1081105.A0A167GPI6"/>
<keyword evidence="3" id="KW-1185">Reference proteome</keyword>
<organism evidence="2 3">
    <name type="scientific">Metarhizium rileyi (strain RCEF 4871)</name>
    <name type="common">Nomuraea rileyi</name>
    <dbReference type="NCBI Taxonomy" id="1649241"/>
    <lineage>
        <taxon>Eukaryota</taxon>
        <taxon>Fungi</taxon>
        <taxon>Dikarya</taxon>
        <taxon>Ascomycota</taxon>
        <taxon>Pezizomycotina</taxon>
        <taxon>Sordariomycetes</taxon>
        <taxon>Hypocreomycetidae</taxon>
        <taxon>Hypocreales</taxon>
        <taxon>Clavicipitaceae</taxon>
        <taxon>Metarhizium</taxon>
    </lineage>
</organism>
<feature type="region of interest" description="Disordered" evidence="1">
    <location>
        <begin position="1"/>
        <end position="21"/>
    </location>
</feature>
<sequence>MNPQAFRSACIRARPEAQRTGHALKDYFRQFSTSQSLAADESSGPPSSSKPSVRQRTRDAANEINSLVKRGSGSRGGFRGGNTSGQRPAAPSQPRAAPKVIDVKSLPRGFSRGRGGFRGRGDQVGAVPHGQPPRAQSSAGNRFSRPSGGRGSAVRGGRGGRGRGGGRVRAKEQDDDKDKQKNLGKRQDPFETLDPFEEQFDNDMRFGVTTPYTPSLTLDSLAPFAPATPTTVAGRRATVLANLSALGTADPVGVPQDLHARSYAEDLESEGVRFFADAKGREAAEQYLQEKRTEGEGVIIGGAEESVRSVVFNKAVRGEHEKMVFSEGSVGVARNWHLRAETYTRSDVESFEKKLSELVRKADKVGGKREQKTEAKA</sequence>
<proteinExistence type="predicted"/>
<name>A0A167GPI6_METRR</name>
<accession>A0A167GPI6</accession>
<feature type="compositionally biased region" description="Low complexity" evidence="1">
    <location>
        <begin position="84"/>
        <end position="98"/>
    </location>
</feature>
<comment type="caution">
    <text evidence="2">The sequence shown here is derived from an EMBL/GenBank/DDBJ whole genome shotgun (WGS) entry which is preliminary data.</text>
</comment>
<dbReference type="OMA" id="QHETPKF"/>
<dbReference type="AlphaFoldDB" id="A0A167GPI6"/>